<evidence type="ECO:0000256" key="1">
    <source>
        <dbReference type="SAM" id="MobiDB-lite"/>
    </source>
</evidence>
<organism evidence="2 3">
    <name type="scientific">Baudoinia panamericana (strain UAMH 10762)</name>
    <name type="common">Angels' share fungus</name>
    <name type="synonym">Baudoinia compniacensis (strain UAMH 10762)</name>
    <dbReference type="NCBI Taxonomy" id="717646"/>
    <lineage>
        <taxon>Eukaryota</taxon>
        <taxon>Fungi</taxon>
        <taxon>Dikarya</taxon>
        <taxon>Ascomycota</taxon>
        <taxon>Pezizomycotina</taxon>
        <taxon>Dothideomycetes</taxon>
        <taxon>Dothideomycetidae</taxon>
        <taxon>Mycosphaerellales</taxon>
        <taxon>Teratosphaeriaceae</taxon>
        <taxon>Baudoinia</taxon>
    </lineage>
</organism>
<dbReference type="KEGG" id="bcom:BAUCODRAFT_30240"/>
<feature type="region of interest" description="Disordered" evidence="1">
    <location>
        <begin position="80"/>
        <end position="103"/>
    </location>
</feature>
<reference evidence="2 3" key="1">
    <citation type="journal article" date="2012" name="PLoS Pathog.">
        <title>Diverse lifestyles and strategies of plant pathogenesis encoded in the genomes of eighteen Dothideomycetes fungi.</title>
        <authorList>
            <person name="Ohm R.A."/>
            <person name="Feau N."/>
            <person name="Henrissat B."/>
            <person name="Schoch C.L."/>
            <person name="Horwitz B.A."/>
            <person name="Barry K.W."/>
            <person name="Condon B.J."/>
            <person name="Copeland A.C."/>
            <person name="Dhillon B."/>
            <person name="Glaser F."/>
            <person name="Hesse C.N."/>
            <person name="Kosti I."/>
            <person name="LaButti K."/>
            <person name="Lindquist E.A."/>
            <person name="Lucas S."/>
            <person name="Salamov A.A."/>
            <person name="Bradshaw R.E."/>
            <person name="Ciuffetti L."/>
            <person name="Hamelin R.C."/>
            <person name="Kema G.H.J."/>
            <person name="Lawrence C."/>
            <person name="Scott J.A."/>
            <person name="Spatafora J.W."/>
            <person name="Turgeon B.G."/>
            <person name="de Wit P.J.G.M."/>
            <person name="Zhong S."/>
            <person name="Goodwin S.B."/>
            <person name="Grigoriev I.V."/>
        </authorList>
    </citation>
    <scope>NUCLEOTIDE SEQUENCE [LARGE SCALE GENOMIC DNA]</scope>
    <source>
        <strain evidence="2 3">UAMH 10762</strain>
    </source>
</reference>
<name>M2MSH4_BAUPA</name>
<sequence>MHRLTDEVVSKPDDCGSCTLPIAMCPGTTGQDQIGHEYSRGETRQTPSPYPKDSRIAGTHTCELNQEGRSGNRAAILSMTRQHDLEPNPRHPLLAEQGDYMTV</sequence>
<evidence type="ECO:0000313" key="2">
    <source>
        <dbReference type="EMBL" id="EMC99826.1"/>
    </source>
</evidence>
<dbReference type="RefSeq" id="XP_007672977.1">
    <property type="nucleotide sequence ID" value="XM_007674787.1"/>
</dbReference>
<dbReference type="HOGENOM" id="CLU_2263259_0_0_1"/>
<accession>M2MSH4</accession>
<dbReference type="EMBL" id="KB445551">
    <property type="protein sequence ID" value="EMC99826.1"/>
    <property type="molecule type" value="Genomic_DNA"/>
</dbReference>
<evidence type="ECO:0000313" key="3">
    <source>
        <dbReference type="Proteomes" id="UP000011761"/>
    </source>
</evidence>
<dbReference type="AlphaFoldDB" id="M2MSH4"/>
<dbReference type="Proteomes" id="UP000011761">
    <property type="component" value="Unassembled WGS sequence"/>
</dbReference>
<gene>
    <name evidence="2" type="ORF">BAUCODRAFT_30240</name>
</gene>
<proteinExistence type="predicted"/>
<feature type="compositionally biased region" description="Basic and acidic residues" evidence="1">
    <location>
        <begin position="34"/>
        <end position="43"/>
    </location>
</feature>
<feature type="region of interest" description="Disordered" evidence="1">
    <location>
        <begin position="29"/>
        <end position="57"/>
    </location>
</feature>
<protein>
    <submittedName>
        <fullName evidence="2">Uncharacterized protein</fullName>
    </submittedName>
</protein>
<keyword evidence="3" id="KW-1185">Reference proteome</keyword>
<dbReference type="GeneID" id="19111158"/>